<feature type="transmembrane region" description="Helical" evidence="5">
    <location>
        <begin position="91"/>
        <end position="112"/>
    </location>
</feature>
<feature type="transmembrane region" description="Helical" evidence="5">
    <location>
        <begin position="172"/>
        <end position="193"/>
    </location>
</feature>
<dbReference type="Pfam" id="PF01061">
    <property type="entry name" value="ABC2_membrane"/>
    <property type="match status" value="1"/>
</dbReference>
<evidence type="ECO:0000313" key="8">
    <source>
        <dbReference type="Proteomes" id="UP001058860"/>
    </source>
</evidence>
<dbReference type="PIRSF" id="PIRSF006648">
    <property type="entry name" value="DrrB"/>
    <property type="match status" value="1"/>
</dbReference>
<dbReference type="InterPro" id="IPR013525">
    <property type="entry name" value="ABC2_TM"/>
</dbReference>
<keyword evidence="3 5" id="KW-1133">Transmembrane helix</keyword>
<dbReference type="EMBL" id="CP088295">
    <property type="protein sequence ID" value="UUY04002.1"/>
    <property type="molecule type" value="Genomic_DNA"/>
</dbReference>
<evidence type="ECO:0000256" key="5">
    <source>
        <dbReference type="RuleBase" id="RU361157"/>
    </source>
</evidence>
<feature type="transmembrane region" description="Helical" evidence="5">
    <location>
        <begin position="263"/>
        <end position="285"/>
    </location>
</feature>
<feature type="transmembrane region" description="Helical" evidence="5">
    <location>
        <begin position="205"/>
        <end position="225"/>
    </location>
</feature>
<gene>
    <name evidence="7" type="ORF">LRS13_00285</name>
</gene>
<dbReference type="Proteomes" id="UP001058860">
    <property type="component" value="Chromosome"/>
</dbReference>
<keyword evidence="5" id="KW-1003">Cell membrane</keyword>
<accession>A0ABY5PHF7</accession>
<dbReference type="InterPro" id="IPR051784">
    <property type="entry name" value="Nod_factor_ABC_transporter"/>
</dbReference>
<dbReference type="PANTHER" id="PTHR43229:SF2">
    <property type="entry name" value="NODULATION PROTEIN J"/>
    <property type="match status" value="1"/>
</dbReference>
<evidence type="ECO:0000256" key="1">
    <source>
        <dbReference type="ARBA" id="ARBA00004141"/>
    </source>
</evidence>
<dbReference type="InterPro" id="IPR000412">
    <property type="entry name" value="ABC_2_transport"/>
</dbReference>
<feature type="domain" description="ABC transmembrane type-2" evidence="6">
    <location>
        <begin position="61"/>
        <end position="288"/>
    </location>
</feature>
<evidence type="ECO:0000313" key="7">
    <source>
        <dbReference type="EMBL" id="UUY04002.1"/>
    </source>
</evidence>
<proteinExistence type="inferred from homology"/>
<comment type="similarity">
    <text evidence="5">Belongs to the ABC-2 integral membrane protein family.</text>
</comment>
<keyword evidence="5" id="KW-0813">Transport</keyword>
<dbReference type="PANTHER" id="PTHR43229">
    <property type="entry name" value="NODULATION PROTEIN J"/>
    <property type="match status" value="1"/>
</dbReference>
<feature type="transmembrane region" description="Helical" evidence="5">
    <location>
        <begin position="147"/>
        <end position="166"/>
    </location>
</feature>
<evidence type="ECO:0000256" key="4">
    <source>
        <dbReference type="ARBA" id="ARBA00023136"/>
    </source>
</evidence>
<name>A0ABY5PHF7_9ACTN</name>
<keyword evidence="2 5" id="KW-0812">Transmembrane</keyword>
<dbReference type="RefSeq" id="WP_353864501.1">
    <property type="nucleotide sequence ID" value="NZ_CP088295.1"/>
</dbReference>
<evidence type="ECO:0000256" key="3">
    <source>
        <dbReference type="ARBA" id="ARBA00022989"/>
    </source>
</evidence>
<dbReference type="InterPro" id="IPR047817">
    <property type="entry name" value="ABC2_TM_bact-type"/>
</dbReference>
<dbReference type="PROSITE" id="PS51012">
    <property type="entry name" value="ABC_TM2"/>
    <property type="match status" value="1"/>
</dbReference>
<keyword evidence="4 5" id="KW-0472">Membrane</keyword>
<sequence length="289" mass="30382">MSTSPTTAAPSVNGDGPLTADHQQAIHAALVSGQRPPRASALTACRMFAWRAILKIKHVPEQLLDVTITPVLFLVMFVYLFGGAVEGSTDAYLQYILPGILVQAVLFTTVYSGMSINTDLTRGVVDRFRSLPVWSPAPLVGAALGDLVRYVAAGTVTVVLGLILGFNAEGGVSGILGALALVAVFAFGLAWVFTTLGLVLRSPNAVMNTGFMALFPLIFLSNIFVEPSTLPSGLEAFVNVNPISHLVDATRGLMEGDPNGGDIGLVLAEAAVLTAVFVPLTTRLYRSRG</sequence>
<feature type="transmembrane region" description="Helical" evidence="5">
    <location>
        <begin position="63"/>
        <end position="85"/>
    </location>
</feature>
<keyword evidence="8" id="KW-1185">Reference proteome</keyword>
<comment type="subcellular location">
    <subcellularLocation>
        <location evidence="5">Cell membrane</location>
        <topology evidence="5">Multi-pass membrane protein</topology>
    </subcellularLocation>
    <subcellularLocation>
        <location evidence="1">Membrane</location>
        <topology evidence="1">Multi-pass membrane protein</topology>
    </subcellularLocation>
</comment>
<evidence type="ECO:0000256" key="2">
    <source>
        <dbReference type="ARBA" id="ARBA00022692"/>
    </source>
</evidence>
<organism evidence="7 8">
    <name type="scientific">Svornostia abyssi</name>
    <dbReference type="NCBI Taxonomy" id="2898438"/>
    <lineage>
        <taxon>Bacteria</taxon>
        <taxon>Bacillati</taxon>
        <taxon>Actinomycetota</taxon>
        <taxon>Thermoleophilia</taxon>
        <taxon>Solirubrobacterales</taxon>
        <taxon>Baekduiaceae</taxon>
        <taxon>Svornostia</taxon>
    </lineage>
</organism>
<protein>
    <recommendedName>
        <fullName evidence="5">Transport permease protein</fullName>
    </recommendedName>
</protein>
<evidence type="ECO:0000259" key="6">
    <source>
        <dbReference type="PROSITE" id="PS51012"/>
    </source>
</evidence>
<reference evidence="8" key="1">
    <citation type="submission" date="2021-11" db="EMBL/GenBank/DDBJ databases">
        <title>Cultivation dependent microbiological survey of springs from the worlds oldest radium mine currently devoted to the extraction of radon-saturated water.</title>
        <authorList>
            <person name="Kapinusova G."/>
            <person name="Smrhova T."/>
            <person name="Strejcek M."/>
            <person name="Suman J."/>
            <person name="Jani K."/>
            <person name="Pajer P."/>
            <person name="Uhlik O."/>
        </authorList>
    </citation>
    <scope>NUCLEOTIDE SEQUENCE [LARGE SCALE GENOMIC DNA]</scope>
    <source>
        <strain evidence="8">J379</strain>
    </source>
</reference>